<dbReference type="Proteomes" id="UP000792457">
    <property type="component" value="Unassembled WGS sequence"/>
</dbReference>
<organism evidence="2 3">
    <name type="scientific">Ladona fulva</name>
    <name type="common">Scarce chaser dragonfly</name>
    <name type="synonym">Libellula fulva</name>
    <dbReference type="NCBI Taxonomy" id="123851"/>
    <lineage>
        <taxon>Eukaryota</taxon>
        <taxon>Metazoa</taxon>
        <taxon>Ecdysozoa</taxon>
        <taxon>Arthropoda</taxon>
        <taxon>Hexapoda</taxon>
        <taxon>Insecta</taxon>
        <taxon>Pterygota</taxon>
        <taxon>Palaeoptera</taxon>
        <taxon>Odonata</taxon>
        <taxon>Epiprocta</taxon>
        <taxon>Anisoptera</taxon>
        <taxon>Libelluloidea</taxon>
        <taxon>Libellulidae</taxon>
        <taxon>Ladona</taxon>
    </lineage>
</organism>
<dbReference type="EMBL" id="KZ309147">
    <property type="protein sequence ID" value="KAG8237287.1"/>
    <property type="molecule type" value="Genomic_DNA"/>
</dbReference>
<keyword evidence="3" id="KW-1185">Reference proteome</keyword>
<dbReference type="AlphaFoldDB" id="A0A8K0KLI9"/>
<evidence type="ECO:0000313" key="3">
    <source>
        <dbReference type="Proteomes" id="UP000792457"/>
    </source>
</evidence>
<dbReference type="OrthoDB" id="122438at2759"/>
<gene>
    <name evidence="2" type="ORF">J437_LFUL016200</name>
</gene>
<proteinExistence type="predicted"/>
<dbReference type="GO" id="GO:0043565">
    <property type="term" value="F:sequence-specific DNA binding"/>
    <property type="evidence" value="ECO:0007669"/>
    <property type="project" value="TreeGrafter"/>
</dbReference>
<accession>A0A8K0KLI9</accession>
<dbReference type="Pfam" id="PF13843">
    <property type="entry name" value="DDE_Tnp_1_7"/>
    <property type="match status" value="1"/>
</dbReference>
<dbReference type="PANTHER" id="PTHR47055">
    <property type="entry name" value="DDE_TNP_1_7 DOMAIN-CONTAINING PROTEIN"/>
    <property type="match status" value="1"/>
</dbReference>
<dbReference type="InterPro" id="IPR052638">
    <property type="entry name" value="PiggyBac_TE-derived"/>
</dbReference>
<sequence>MLFQAIDTHEASCEALARLMRPVQSFLNLQLPALDILDKFFEKHKPSREFSIDEAMAAFKGRHYMKQYIKSKPTKWGFKIWVLASPQGYVLHGNVNMEKK</sequence>
<evidence type="ECO:0000313" key="2">
    <source>
        <dbReference type="EMBL" id="KAG8237287.1"/>
    </source>
</evidence>
<comment type="caution">
    <text evidence="2">The sequence shown here is derived from an EMBL/GenBank/DDBJ whole genome shotgun (WGS) entry which is preliminary data.</text>
</comment>
<dbReference type="PANTHER" id="PTHR47055:SF3">
    <property type="entry name" value="PHORBOL-ESTER_DAG-TYPE DOMAIN-CONTAINING PROTEIN"/>
    <property type="match status" value="1"/>
</dbReference>
<name>A0A8K0KLI9_LADFU</name>
<reference evidence="2" key="1">
    <citation type="submission" date="2013-04" db="EMBL/GenBank/DDBJ databases">
        <authorList>
            <person name="Qu J."/>
            <person name="Murali S.C."/>
            <person name="Bandaranaike D."/>
            <person name="Bellair M."/>
            <person name="Blankenburg K."/>
            <person name="Chao H."/>
            <person name="Dinh H."/>
            <person name="Doddapaneni H."/>
            <person name="Downs B."/>
            <person name="Dugan-Rocha S."/>
            <person name="Elkadiri S."/>
            <person name="Gnanaolivu R.D."/>
            <person name="Hernandez B."/>
            <person name="Javaid M."/>
            <person name="Jayaseelan J.C."/>
            <person name="Lee S."/>
            <person name="Li M."/>
            <person name="Ming W."/>
            <person name="Munidasa M."/>
            <person name="Muniz J."/>
            <person name="Nguyen L."/>
            <person name="Ongeri F."/>
            <person name="Osuji N."/>
            <person name="Pu L.-L."/>
            <person name="Puazo M."/>
            <person name="Qu C."/>
            <person name="Quiroz J."/>
            <person name="Raj R."/>
            <person name="Weissenberger G."/>
            <person name="Xin Y."/>
            <person name="Zou X."/>
            <person name="Han Y."/>
            <person name="Richards S."/>
            <person name="Worley K."/>
            <person name="Muzny D."/>
            <person name="Gibbs R."/>
        </authorList>
    </citation>
    <scope>NUCLEOTIDE SEQUENCE</scope>
    <source>
        <strain evidence="2">Sampled in the wild</strain>
    </source>
</reference>
<feature type="domain" description="PiggyBac transposable element-derived protein" evidence="1">
    <location>
        <begin position="39"/>
        <end position="92"/>
    </location>
</feature>
<protein>
    <recommendedName>
        <fullName evidence="1">PiggyBac transposable element-derived protein domain-containing protein</fullName>
    </recommendedName>
</protein>
<evidence type="ECO:0000259" key="1">
    <source>
        <dbReference type="Pfam" id="PF13843"/>
    </source>
</evidence>
<dbReference type="InterPro" id="IPR029526">
    <property type="entry name" value="PGBD"/>
</dbReference>
<reference evidence="2" key="2">
    <citation type="submission" date="2017-10" db="EMBL/GenBank/DDBJ databases">
        <title>Ladona fulva Genome sequencing and assembly.</title>
        <authorList>
            <person name="Murali S."/>
            <person name="Richards S."/>
            <person name="Bandaranaike D."/>
            <person name="Bellair M."/>
            <person name="Blankenburg K."/>
            <person name="Chao H."/>
            <person name="Dinh H."/>
            <person name="Doddapaneni H."/>
            <person name="Dugan-Rocha S."/>
            <person name="Elkadiri S."/>
            <person name="Gnanaolivu R."/>
            <person name="Hernandez B."/>
            <person name="Skinner E."/>
            <person name="Javaid M."/>
            <person name="Lee S."/>
            <person name="Li M."/>
            <person name="Ming W."/>
            <person name="Munidasa M."/>
            <person name="Muniz J."/>
            <person name="Nguyen L."/>
            <person name="Hughes D."/>
            <person name="Osuji N."/>
            <person name="Pu L.-L."/>
            <person name="Puazo M."/>
            <person name="Qu C."/>
            <person name="Quiroz J."/>
            <person name="Raj R."/>
            <person name="Weissenberger G."/>
            <person name="Xin Y."/>
            <person name="Zou X."/>
            <person name="Han Y."/>
            <person name="Worley K."/>
            <person name="Muzny D."/>
            <person name="Gibbs R."/>
        </authorList>
    </citation>
    <scope>NUCLEOTIDE SEQUENCE</scope>
    <source>
        <strain evidence="2">Sampled in the wild</strain>
    </source>
</reference>